<evidence type="ECO:0000313" key="3">
    <source>
        <dbReference type="Proteomes" id="UP000324800"/>
    </source>
</evidence>
<dbReference type="AlphaFoldDB" id="A0A5J4UR08"/>
<sequence>MAISSPPPIEYGFGGGITPMGLVNCISSGFTHSPLEYALSFFNRIVREVLSHFHENPWQNSQLSDGITEISKQNEDQLSTGNTFNSESFSRNQINSKISTIQSSPITQSDQTYMNQISSKPIITNSASQQHKLLQDSNESRFIDIQLEQIDAQHEREQLISRIIGQQQLAASNIDENTSTLRLACSSDDADQVFYLMAQSPNIKRPISNLLFTESHRQLFDIIGQQFLLTSGVRFWPRTNPTQSGDSGINTSGASASDLQSVQMGQGNNVMEGYSMRSGMIALAEDVTTTRQHHLVLGSEAQFVAVQNLVTSPYSYQSSLFLFLLSALNLWDSLMSIIDPCVFSKAPSPLSFSIQPPICSQIGSSITKVNYLSTAMMQSILDVDSSVRFLPGELGDQNMVDVARQIILRSITTKRKLPQQSQNLGSTSLKSTSSFRTVPQFAFLILKEQGKDPSFKIMNNNLHEQLKDETLQISGYDFSHNTFQSRPRPLAVNTNQNVGNQSQYSINTPQNIYSQELEYFSYIGSVGQCSFKTFSYGDQTAKSASISISNTIISRKRIRNYWIIAKKGDLPGSLNPRRFALQNLISFQSFDPYWPSALALFMHNGSRSIFLIQNMLSPIVTDLMTRWTCPREYIGSWSVYSSTAEANNRTIWPYILNLLYEIVTLPLISKQVELLLDNMLTIKTEKQQNTQVLTIHDRSDGVVTNLTDKGYQNQGGNQNIHQLLTSLMKEKQFMISYKIANSIEAKGKSSVPDPVYQSIIRVLTTAGTMDRFLPTLKQFTSLDSKSFNFILQVTILTSFDFTLHNSRSTKPTVRYQTGGQSSQMQQTNSMREPQLKSDLQTRKYSFAFYEEQLILKSQPLTRYTYLEESIPVHGSLSRSQFELLSQILFYVEAITVDRTQSFLFALVDIKEKLL</sequence>
<protein>
    <submittedName>
        <fullName evidence="2">Uncharacterized protein</fullName>
    </submittedName>
</protein>
<name>A0A5J4UR08_9EUKA</name>
<proteinExistence type="predicted"/>
<evidence type="ECO:0000313" key="2">
    <source>
        <dbReference type="EMBL" id="KAA6372492.1"/>
    </source>
</evidence>
<dbReference type="EMBL" id="SNRW01013553">
    <property type="protein sequence ID" value="KAA6372492.1"/>
    <property type="molecule type" value="Genomic_DNA"/>
</dbReference>
<organism evidence="2 3">
    <name type="scientific">Streblomastix strix</name>
    <dbReference type="NCBI Taxonomy" id="222440"/>
    <lineage>
        <taxon>Eukaryota</taxon>
        <taxon>Metamonada</taxon>
        <taxon>Preaxostyla</taxon>
        <taxon>Oxymonadida</taxon>
        <taxon>Streblomastigidae</taxon>
        <taxon>Streblomastix</taxon>
    </lineage>
</organism>
<evidence type="ECO:0000256" key="1">
    <source>
        <dbReference type="SAM" id="MobiDB-lite"/>
    </source>
</evidence>
<accession>A0A5J4UR08</accession>
<feature type="non-terminal residue" evidence="2">
    <location>
        <position position="914"/>
    </location>
</feature>
<feature type="compositionally biased region" description="Low complexity" evidence="1">
    <location>
        <begin position="816"/>
        <end position="830"/>
    </location>
</feature>
<feature type="region of interest" description="Disordered" evidence="1">
    <location>
        <begin position="811"/>
        <end position="833"/>
    </location>
</feature>
<reference evidence="2 3" key="1">
    <citation type="submission" date="2019-03" db="EMBL/GenBank/DDBJ databases">
        <title>Single cell metagenomics reveals metabolic interactions within the superorganism composed of flagellate Streblomastix strix and complex community of Bacteroidetes bacteria on its surface.</title>
        <authorList>
            <person name="Treitli S.C."/>
            <person name="Kolisko M."/>
            <person name="Husnik F."/>
            <person name="Keeling P."/>
            <person name="Hampl V."/>
        </authorList>
    </citation>
    <scope>NUCLEOTIDE SEQUENCE [LARGE SCALE GENOMIC DNA]</scope>
    <source>
        <strain evidence="2">ST1C</strain>
    </source>
</reference>
<gene>
    <name evidence="2" type="ORF">EZS28_031981</name>
</gene>
<comment type="caution">
    <text evidence="2">The sequence shown here is derived from an EMBL/GenBank/DDBJ whole genome shotgun (WGS) entry which is preliminary data.</text>
</comment>
<dbReference type="Proteomes" id="UP000324800">
    <property type="component" value="Unassembled WGS sequence"/>
</dbReference>